<comment type="caution">
    <text evidence="1">The sequence shown here is derived from an EMBL/GenBank/DDBJ whole genome shotgun (WGS) entry which is preliminary data.</text>
</comment>
<gene>
    <name evidence="1" type="ORF">EDD79_10623</name>
</gene>
<keyword evidence="2" id="KW-1185">Reference proteome</keyword>
<dbReference type="EMBL" id="SLYC01000062">
    <property type="protein sequence ID" value="TCP95261.1"/>
    <property type="molecule type" value="Genomic_DNA"/>
</dbReference>
<evidence type="ECO:0000313" key="2">
    <source>
        <dbReference type="Proteomes" id="UP000295504"/>
    </source>
</evidence>
<dbReference type="Proteomes" id="UP000295504">
    <property type="component" value="Unassembled WGS sequence"/>
</dbReference>
<dbReference type="AlphaFoldDB" id="A0A4R2T1N0"/>
<proteinExistence type="predicted"/>
<sequence>MVYLVMIFDIKDSKQLPDREAVQYKLIDTIKEVNKEYSSIIASDFIITIGDEWQGLLKYPCNYQNIIEFFNKKLNHLNIYCGIGIGVITIHNFELTVNQLDGPAFHLARNAIKIAKEKNISLVVLKDWI</sequence>
<dbReference type="OrthoDB" id="3197351at2"/>
<dbReference type="Pfam" id="PF16264">
    <property type="entry name" value="SatD"/>
    <property type="match status" value="1"/>
</dbReference>
<organism evidence="1 2">
    <name type="scientific">Serpentinicella alkaliphila</name>
    <dbReference type="NCBI Taxonomy" id="1734049"/>
    <lineage>
        <taxon>Bacteria</taxon>
        <taxon>Bacillati</taxon>
        <taxon>Bacillota</taxon>
        <taxon>Clostridia</taxon>
        <taxon>Peptostreptococcales</taxon>
        <taxon>Natronincolaceae</taxon>
        <taxon>Serpentinicella</taxon>
    </lineage>
</organism>
<dbReference type="InterPro" id="IPR032580">
    <property type="entry name" value="SatD"/>
</dbReference>
<accession>A0A4R2T1N0</accession>
<dbReference type="RefSeq" id="WP_132849713.1">
    <property type="nucleotide sequence ID" value="NZ_CP058648.1"/>
</dbReference>
<evidence type="ECO:0000313" key="1">
    <source>
        <dbReference type="EMBL" id="TCP95261.1"/>
    </source>
</evidence>
<name>A0A4R2T1N0_9FIRM</name>
<reference evidence="1 2" key="1">
    <citation type="submission" date="2019-03" db="EMBL/GenBank/DDBJ databases">
        <title>Genomic Encyclopedia of Type Strains, Phase IV (KMG-IV): sequencing the most valuable type-strain genomes for metagenomic binning, comparative biology and taxonomic classification.</title>
        <authorList>
            <person name="Goeker M."/>
        </authorList>
    </citation>
    <scope>NUCLEOTIDE SEQUENCE [LARGE SCALE GENOMIC DNA]</scope>
    <source>
        <strain evidence="1 2">DSM 100013</strain>
    </source>
</reference>
<protein>
    <submittedName>
        <fullName evidence="1">SatD family protein</fullName>
    </submittedName>
</protein>